<protein>
    <recommendedName>
        <fullName evidence="6 7">Methionine aminopeptidase</fullName>
        <shortName evidence="6">MAP</shortName>
        <shortName evidence="6">MetAP</shortName>
        <ecNumber evidence="6 7">3.4.11.18</ecNumber>
    </recommendedName>
    <alternativeName>
        <fullName evidence="6">Peptidase M</fullName>
    </alternativeName>
</protein>
<feature type="binding site" evidence="6">
    <location>
        <position position="136"/>
    </location>
    <ligand>
        <name>substrate</name>
    </ligand>
</feature>
<feature type="domain" description="Peptidase M24" evidence="8">
    <location>
        <begin position="70"/>
        <end position="299"/>
    </location>
</feature>
<dbReference type="InterPro" id="IPR036005">
    <property type="entry name" value="Creatinase/aminopeptidase-like"/>
</dbReference>
<keyword evidence="2 6" id="KW-0031">Aminopeptidase</keyword>
<dbReference type="PRINTS" id="PR00599">
    <property type="entry name" value="MAPEPTIDASE"/>
</dbReference>
<evidence type="ECO:0000313" key="9">
    <source>
        <dbReference type="EMBL" id="AAO44356.1"/>
    </source>
</evidence>
<evidence type="ECO:0000256" key="5">
    <source>
        <dbReference type="ARBA" id="ARBA00022801"/>
    </source>
</evidence>
<proteinExistence type="inferred from homology"/>
<dbReference type="CDD" id="cd01086">
    <property type="entry name" value="MetAP1"/>
    <property type="match status" value="1"/>
</dbReference>
<dbReference type="Proteomes" id="UP000002200">
    <property type="component" value="Chromosome"/>
</dbReference>
<comment type="similarity">
    <text evidence="6">Belongs to the peptidase M24A family. Methionine aminopeptidase type 1 subfamily.</text>
</comment>
<name>Q83GK8_TROWT</name>
<feature type="binding site" evidence="6">
    <location>
        <position position="153"/>
    </location>
    <ligand>
        <name>a divalent metal cation</name>
        <dbReference type="ChEBI" id="CHEBI:60240"/>
        <label>1</label>
    </ligand>
</feature>
<dbReference type="GO" id="GO:0004239">
    <property type="term" value="F:initiator methionyl aminopeptidase activity"/>
    <property type="evidence" value="ECO:0007669"/>
    <property type="project" value="UniProtKB-UniRule"/>
</dbReference>
<dbReference type="EC" id="3.4.11.18" evidence="6 7"/>
<keyword evidence="3 6" id="KW-0645">Protease</keyword>
<dbReference type="Gene3D" id="3.90.230.10">
    <property type="entry name" value="Creatinase/methionine aminopeptidase superfamily"/>
    <property type="match status" value="1"/>
</dbReference>
<dbReference type="AlphaFoldDB" id="Q83GK8"/>
<feature type="binding site" evidence="6">
    <location>
        <position position="164"/>
    </location>
    <ligand>
        <name>a divalent metal cation</name>
        <dbReference type="ChEBI" id="CHEBI:60240"/>
        <label>2</label>
        <note>catalytic</note>
    </ligand>
</feature>
<feature type="binding site" evidence="6">
    <location>
        <position position="234"/>
    </location>
    <ligand>
        <name>substrate</name>
    </ligand>
</feature>
<comment type="catalytic activity">
    <reaction evidence="6 7">
        <text>Release of N-terminal amino acids, preferentially methionine, from peptides and arylamides.</text>
        <dbReference type="EC" id="3.4.11.18"/>
    </reaction>
</comment>
<comment type="subunit">
    <text evidence="6">Monomer.</text>
</comment>
<reference evidence="9 10" key="1">
    <citation type="journal article" date="2003" name="Genome Res.">
        <title>Tropheryma whipplei twist: a human pathogenic Actinobacteria with a reduced genome.</title>
        <authorList>
            <person name="Raoult D."/>
            <person name="Ogata H."/>
            <person name="Audic S."/>
            <person name="Robert C."/>
            <person name="Suhre K."/>
            <person name="Drancourt M."/>
            <person name="Claverie J.-M."/>
        </authorList>
    </citation>
    <scope>NUCLEOTIDE SEQUENCE [LARGE SCALE GENOMIC DNA]</scope>
    <source>
        <strain evidence="9 10">Twist</strain>
    </source>
</reference>
<feature type="binding site" evidence="6">
    <location>
        <position position="164"/>
    </location>
    <ligand>
        <name>a divalent metal cation</name>
        <dbReference type="ChEBI" id="CHEBI:60240"/>
        <label>1</label>
    </ligand>
</feature>
<dbReference type="PANTHER" id="PTHR43330">
    <property type="entry name" value="METHIONINE AMINOPEPTIDASE"/>
    <property type="match status" value="1"/>
</dbReference>
<feature type="binding site" evidence="6">
    <location>
        <position position="292"/>
    </location>
    <ligand>
        <name>a divalent metal cation</name>
        <dbReference type="ChEBI" id="CHEBI:60240"/>
        <label>2</label>
        <note>catalytic</note>
    </ligand>
</feature>
<evidence type="ECO:0000256" key="1">
    <source>
        <dbReference type="ARBA" id="ARBA00002521"/>
    </source>
</evidence>
<sequence>MAKRCSRGQFPSERPYSSIMTPKNAYGHLVPGDISAARWVDPKIARPNYVGKKRVPRYTGSDIYNKDEIERVRAAGSIASQTLDYLAEHIRAGITTDELDRLAHEFITSKGAYPSPLGYQGFPKSICTSINEVICHGIPDNTVLEDCDIVNVDVTAFFEGMHGDTNRTFIIGNAPEATKNLVKNTEEALHVAIKAVAPGRRVNVIGLTIERLAKRFNYGVVREFTGHGVGRAFHTGLVIPHYDATPYYDRILKPGMIFTIEPMLNLGTRHWNMWEDGWTAVTKDLLPSAQFEHTIVVTQNGAEILTLS</sequence>
<dbReference type="HOGENOM" id="CLU_015857_1_1_11"/>
<organism evidence="9 10">
    <name type="scientific">Tropheryma whipplei (strain Twist)</name>
    <name type="common">Whipple's bacillus</name>
    <dbReference type="NCBI Taxonomy" id="203267"/>
    <lineage>
        <taxon>Bacteria</taxon>
        <taxon>Bacillati</taxon>
        <taxon>Actinomycetota</taxon>
        <taxon>Actinomycetes</taxon>
        <taxon>Micrococcales</taxon>
        <taxon>Tropherymataceae</taxon>
        <taxon>Tropheryma</taxon>
    </lineage>
</organism>
<evidence type="ECO:0000313" key="10">
    <source>
        <dbReference type="Proteomes" id="UP000002200"/>
    </source>
</evidence>
<dbReference type="PROSITE" id="PS00680">
    <property type="entry name" value="MAP_1"/>
    <property type="match status" value="1"/>
</dbReference>
<dbReference type="Pfam" id="PF00557">
    <property type="entry name" value="Peptidase_M24"/>
    <property type="match status" value="1"/>
</dbReference>
<dbReference type="EMBL" id="AE014184">
    <property type="protein sequence ID" value="AAO44356.1"/>
    <property type="molecule type" value="Genomic_DNA"/>
</dbReference>
<accession>Q83GK8</accession>
<dbReference type="InterPro" id="IPR002467">
    <property type="entry name" value="Pept_M24A_MAP1"/>
</dbReference>
<evidence type="ECO:0000256" key="3">
    <source>
        <dbReference type="ARBA" id="ARBA00022670"/>
    </source>
</evidence>
<evidence type="ECO:0000256" key="6">
    <source>
        <dbReference type="HAMAP-Rule" id="MF_01974"/>
    </source>
</evidence>
<dbReference type="eggNOG" id="COG0024">
    <property type="taxonomic scope" value="Bacteria"/>
</dbReference>
<evidence type="ECO:0000259" key="8">
    <source>
        <dbReference type="Pfam" id="PF00557"/>
    </source>
</evidence>
<keyword evidence="4 6" id="KW-0479">Metal-binding</keyword>
<dbReference type="GO" id="GO:0006508">
    <property type="term" value="P:proteolysis"/>
    <property type="evidence" value="ECO:0007669"/>
    <property type="project" value="UniProtKB-KW"/>
</dbReference>
<dbReference type="InterPro" id="IPR001714">
    <property type="entry name" value="Pept_M24_MAP"/>
</dbReference>
<dbReference type="KEGG" id="twh:TWT_259"/>
<comment type="cofactor">
    <cofactor evidence="6">
        <name>Co(2+)</name>
        <dbReference type="ChEBI" id="CHEBI:48828"/>
    </cofactor>
    <cofactor evidence="6">
        <name>Zn(2+)</name>
        <dbReference type="ChEBI" id="CHEBI:29105"/>
    </cofactor>
    <cofactor evidence="6">
        <name>Mn(2+)</name>
        <dbReference type="ChEBI" id="CHEBI:29035"/>
    </cofactor>
    <cofactor evidence="6">
        <name>Fe(2+)</name>
        <dbReference type="ChEBI" id="CHEBI:29033"/>
    </cofactor>
    <text evidence="6">Binds 2 divalent metal cations per subunit. Has a high-affinity and a low affinity metal-binding site. The true nature of the physiological cofactor is under debate. The enzyme is active with cobalt, zinc, manganese or divalent iron ions. Most likely, methionine aminopeptidases function as mononuclear Fe(2+)-metalloproteases under physiological conditions, and the catalytically relevant metal-binding site has been assigned to the histidine-containing high-affinity site.</text>
</comment>
<dbReference type="GO" id="GO:0046872">
    <property type="term" value="F:metal ion binding"/>
    <property type="evidence" value="ECO:0007669"/>
    <property type="project" value="UniProtKB-UniRule"/>
</dbReference>
<dbReference type="HAMAP" id="MF_01974">
    <property type="entry name" value="MetAP_1"/>
    <property type="match status" value="1"/>
</dbReference>
<evidence type="ECO:0000256" key="7">
    <source>
        <dbReference type="RuleBase" id="RU003653"/>
    </source>
</evidence>
<keyword evidence="10" id="KW-1185">Reference proteome</keyword>
<dbReference type="MEROPS" id="M24.A06"/>
<dbReference type="InterPro" id="IPR000994">
    <property type="entry name" value="Pept_M24"/>
</dbReference>
<feature type="binding site" evidence="6">
    <location>
        <position position="292"/>
    </location>
    <ligand>
        <name>a divalent metal cation</name>
        <dbReference type="ChEBI" id="CHEBI:60240"/>
        <label>1</label>
    </ligand>
</feature>
<feature type="binding site" evidence="6">
    <location>
        <position position="261"/>
    </location>
    <ligand>
        <name>a divalent metal cation</name>
        <dbReference type="ChEBI" id="CHEBI:60240"/>
        <label>2</label>
        <note>catalytic</note>
    </ligand>
</feature>
<dbReference type="PANTHER" id="PTHR43330:SF16">
    <property type="entry name" value="METHIONINE AMINOPEPTIDASE 2"/>
    <property type="match status" value="1"/>
</dbReference>
<dbReference type="GO" id="GO:0070006">
    <property type="term" value="F:metalloaminopeptidase activity"/>
    <property type="evidence" value="ECO:0007669"/>
    <property type="project" value="UniProtKB-UniRule"/>
</dbReference>
<feature type="binding site" evidence="6">
    <location>
        <position position="227"/>
    </location>
    <ligand>
        <name>a divalent metal cation</name>
        <dbReference type="ChEBI" id="CHEBI:60240"/>
        <label>2</label>
        <note>catalytic</note>
    </ligand>
</feature>
<evidence type="ECO:0000256" key="2">
    <source>
        <dbReference type="ARBA" id="ARBA00022438"/>
    </source>
</evidence>
<dbReference type="GO" id="GO:0005829">
    <property type="term" value="C:cytosol"/>
    <property type="evidence" value="ECO:0007669"/>
    <property type="project" value="TreeGrafter"/>
</dbReference>
<gene>
    <name evidence="6 9" type="primary">map</name>
    <name evidence="9" type="ordered locus">TWT_259</name>
</gene>
<dbReference type="SUPFAM" id="SSF55920">
    <property type="entry name" value="Creatinase/aminopeptidase"/>
    <property type="match status" value="1"/>
</dbReference>
<dbReference type="NCBIfam" id="TIGR00500">
    <property type="entry name" value="met_pdase_I"/>
    <property type="match status" value="1"/>
</dbReference>
<evidence type="ECO:0000256" key="4">
    <source>
        <dbReference type="ARBA" id="ARBA00022723"/>
    </source>
</evidence>
<comment type="function">
    <text evidence="1 6">Removes the N-terminal methionine from nascent proteins. The N-terminal methionine is often cleaved when the second residue in the primary sequence is small and uncharged (Met-Ala-, Cys, Gly, Pro, Ser, Thr, or Val). Requires deformylation of the N(alpha)-formylated initiator methionine before it can be hydrolyzed.</text>
</comment>
<dbReference type="STRING" id="203267.TWT_259"/>
<keyword evidence="5 6" id="KW-0378">Hydrolase</keyword>